<comment type="caution">
    <text evidence="5">The sequence shown here is derived from an EMBL/GenBank/DDBJ whole genome shotgun (WGS) entry which is preliminary data.</text>
</comment>
<reference evidence="5 7" key="1">
    <citation type="journal article" date="2021" name="Mol. Ecol.">
        <title>Polar bear-adapted Ursidibacter maritimus are remarkably conserved after generations in captivity.</title>
        <authorList>
            <person name="Espinosa-Gongora C."/>
            <person name="Hansen M.J."/>
            <person name="Bertelsen M.F."/>
            <person name="Bojesen A.M."/>
        </authorList>
    </citation>
    <scope>NUCLEOTIDE SEQUENCE</scope>
    <source>
        <strain evidence="5">Pb43105x</strain>
        <strain evidence="4 7">Pb43106</strain>
    </source>
</reference>
<dbReference type="GeneID" id="65548048"/>
<name>A0A949SZB6_9PAST</name>
<dbReference type="InterPro" id="IPR021729">
    <property type="entry name" value="DUF3298"/>
</dbReference>
<evidence type="ECO:0000256" key="2">
    <source>
        <dbReference type="SAM" id="SignalP"/>
    </source>
</evidence>
<dbReference type="Gene3D" id="3.90.640.20">
    <property type="entry name" value="Heat-shock cognate protein, ATPase"/>
    <property type="match status" value="1"/>
</dbReference>
<accession>A0A949SZB6</accession>
<dbReference type="InterPro" id="IPR037126">
    <property type="entry name" value="PdaC/RsiV-like_sf"/>
</dbReference>
<evidence type="ECO:0000259" key="3">
    <source>
        <dbReference type="Pfam" id="PF11738"/>
    </source>
</evidence>
<feature type="coiled-coil region" evidence="1">
    <location>
        <begin position="42"/>
        <end position="76"/>
    </location>
</feature>
<dbReference type="AlphaFoldDB" id="A0A949SZB6"/>
<dbReference type="Gene3D" id="3.30.565.40">
    <property type="entry name" value="Fervidobacterium nodosum Rt17-B1 like"/>
    <property type="match status" value="1"/>
</dbReference>
<proteinExistence type="predicted"/>
<feature type="chain" id="PRO_5037888926" evidence="2">
    <location>
        <begin position="19"/>
        <end position="335"/>
    </location>
</feature>
<evidence type="ECO:0000313" key="5">
    <source>
        <dbReference type="EMBL" id="MBV6546543.1"/>
    </source>
</evidence>
<dbReference type="EMBL" id="JABULY010000002">
    <property type="protein sequence ID" value="MBV6531541.1"/>
    <property type="molecule type" value="Genomic_DNA"/>
</dbReference>
<dbReference type="Pfam" id="PF11738">
    <property type="entry name" value="DUF3298"/>
    <property type="match status" value="1"/>
</dbReference>
<dbReference type="EMBL" id="JABUMC010000007">
    <property type="protein sequence ID" value="MBV6546543.1"/>
    <property type="molecule type" value="Genomic_DNA"/>
</dbReference>
<gene>
    <name evidence="4" type="ORF">HT657_05220</name>
    <name evidence="5" type="ORF">HT672_04470</name>
</gene>
<dbReference type="PROSITE" id="PS51257">
    <property type="entry name" value="PROKAR_LIPOPROTEIN"/>
    <property type="match status" value="1"/>
</dbReference>
<evidence type="ECO:0000313" key="4">
    <source>
        <dbReference type="EMBL" id="MBV6531541.1"/>
    </source>
</evidence>
<dbReference type="Proteomes" id="UP000732858">
    <property type="component" value="Unassembled WGS sequence"/>
</dbReference>
<dbReference type="OrthoDB" id="6697831at2"/>
<evidence type="ECO:0000313" key="6">
    <source>
        <dbReference type="Proteomes" id="UP000732858"/>
    </source>
</evidence>
<sequence length="335" mass="38441">MKKSLIAMLISSVLILTACEDTNLPQKVFEAEKKIVQLETDFKKSQADLSATTEELNKLKSEYETLKGEYFTAKTELDKKSVGFPTLQVEINPIFNKSETVKHPKDPTDEYYREETGVSVFASLATTKVDWLDQLLLKEAFKYVQAENETVPTELTQEIIKERLEKDYNELVAEAKEDKPIGLSYSLESSYLGQRNNIATFSMVQHTYSGGAHGMYFTRYINVDANKKAVIQVDDLVSPKNQAQVKEMLWQNYRSDRLNEQGQYDGYAKKEDIEISENFYFAPEGIYFVYSPYHLGPFAEGEVEIVLDWYSANKLINISYQRTEKDGYGLNPNEM</sequence>
<keyword evidence="1" id="KW-0175">Coiled coil</keyword>
<protein>
    <submittedName>
        <fullName evidence="5">DUF3298 domain-containing protein</fullName>
    </submittedName>
</protein>
<dbReference type="RefSeq" id="WP_157402278.1">
    <property type="nucleotide sequence ID" value="NZ_JABULY010000002.1"/>
</dbReference>
<evidence type="ECO:0000313" key="7">
    <source>
        <dbReference type="Proteomes" id="UP001196379"/>
    </source>
</evidence>
<keyword evidence="2" id="KW-0732">Signal</keyword>
<feature type="signal peptide" evidence="2">
    <location>
        <begin position="1"/>
        <end position="18"/>
    </location>
</feature>
<feature type="domain" description="DUF3298" evidence="3">
    <location>
        <begin position="235"/>
        <end position="309"/>
    </location>
</feature>
<keyword evidence="7" id="KW-1185">Reference proteome</keyword>
<dbReference type="Proteomes" id="UP001196379">
    <property type="component" value="Unassembled WGS sequence"/>
</dbReference>
<organism evidence="5 6">
    <name type="scientific">Ursidibacter maritimus</name>
    <dbReference type="NCBI Taxonomy" id="1331689"/>
    <lineage>
        <taxon>Bacteria</taxon>
        <taxon>Pseudomonadati</taxon>
        <taxon>Pseudomonadota</taxon>
        <taxon>Gammaproteobacteria</taxon>
        <taxon>Pasteurellales</taxon>
        <taxon>Pasteurellaceae</taxon>
        <taxon>Ursidibacter</taxon>
    </lineage>
</organism>
<evidence type="ECO:0000256" key="1">
    <source>
        <dbReference type="SAM" id="Coils"/>
    </source>
</evidence>